<evidence type="ECO:0000256" key="2">
    <source>
        <dbReference type="ARBA" id="ARBA00011900"/>
    </source>
</evidence>
<protein>
    <recommendedName>
        <fullName evidence="2">site-specific DNA-methyltransferase (adenine-specific)</fullName>
        <ecNumber evidence="2">2.1.1.72</ecNumber>
    </recommendedName>
</protein>
<feature type="domain" description="DNA methylase adenine-specific" evidence="8">
    <location>
        <begin position="131"/>
        <end position="443"/>
    </location>
</feature>
<accession>A0A6S4GT95</accession>
<dbReference type="GO" id="GO:0003677">
    <property type="term" value="F:DNA binding"/>
    <property type="evidence" value="ECO:0007669"/>
    <property type="project" value="InterPro"/>
</dbReference>
<evidence type="ECO:0000256" key="7">
    <source>
        <dbReference type="ARBA" id="ARBA00047942"/>
    </source>
</evidence>
<dbReference type="Proteomes" id="UP000030902">
    <property type="component" value="Chromosome"/>
</dbReference>
<dbReference type="InterPro" id="IPR051537">
    <property type="entry name" value="DNA_Adenine_Mtase"/>
</dbReference>
<evidence type="ECO:0000313" key="10">
    <source>
        <dbReference type="Proteomes" id="UP000030902"/>
    </source>
</evidence>
<dbReference type="AlphaFoldDB" id="A0A6S4GT95"/>
<name>A0A6S4GT95_9BACT</name>
<dbReference type="PANTHER" id="PTHR42933:SF3">
    <property type="entry name" value="TYPE I RESTRICTION ENZYME MJAVIII METHYLASE SUBUNIT"/>
    <property type="match status" value="1"/>
</dbReference>
<keyword evidence="6" id="KW-0680">Restriction system</keyword>
<dbReference type="Gene3D" id="1.20.1260.30">
    <property type="match status" value="1"/>
</dbReference>
<dbReference type="InterPro" id="IPR038333">
    <property type="entry name" value="T1MK-like_N_sf"/>
</dbReference>
<organism evidence="9 10">
    <name type="scientific">Candidatus Nanosynbacter lyticus</name>
    <dbReference type="NCBI Taxonomy" id="2093824"/>
    <lineage>
        <taxon>Bacteria</taxon>
        <taxon>Candidatus Saccharimonadota</taxon>
        <taxon>Candidatus Saccharimonadia</taxon>
        <taxon>Candidatus Nanosynbacterales</taxon>
        <taxon>Candidatus Nanosynbacteraceae</taxon>
        <taxon>Candidatus Nanosynbacter</taxon>
    </lineage>
</organism>
<evidence type="ECO:0000256" key="5">
    <source>
        <dbReference type="ARBA" id="ARBA00022691"/>
    </source>
</evidence>
<dbReference type="GO" id="GO:0009307">
    <property type="term" value="P:DNA restriction-modification system"/>
    <property type="evidence" value="ECO:0007669"/>
    <property type="project" value="UniProtKB-KW"/>
</dbReference>
<dbReference type="InterPro" id="IPR003356">
    <property type="entry name" value="DNA_methylase_A-5"/>
</dbReference>
<dbReference type="GO" id="GO:0008170">
    <property type="term" value="F:N-methyltransferase activity"/>
    <property type="evidence" value="ECO:0007669"/>
    <property type="project" value="InterPro"/>
</dbReference>
<reference evidence="9 10" key="1">
    <citation type="journal article" date="2015" name="Proc. Natl. Acad. Sci. U.S.A.">
        <title>Cultivation of a human-associated TM7 phylotype reveals a reduced genome and epibiotic parasitic lifestyle.</title>
        <authorList>
            <person name="He X."/>
            <person name="McLean J.S."/>
            <person name="Edlund A."/>
            <person name="Yooseph S."/>
            <person name="Hall A.P."/>
            <person name="Liu S.Y."/>
            <person name="Dorrestein P.C."/>
            <person name="Esquenazi E."/>
            <person name="Hunter R.C."/>
            <person name="Cheng G."/>
            <person name="Nelson K.E."/>
            <person name="Lux R."/>
            <person name="Shi W."/>
        </authorList>
    </citation>
    <scope>NUCLEOTIDE SEQUENCE [LARGE SCALE GENOMIC DNA]</scope>
    <source>
        <strain evidence="9 10">TM7x</strain>
    </source>
</reference>
<keyword evidence="3" id="KW-0489">Methyltransferase</keyword>
<evidence type="ECO:0000256" key="4">
    <source>
        <dbReference type="ARBA" id="ARBA00022679"/>
    </source>
</evidence>
<dbReference type="GO" id="GO:0009007">
    <property type="term" value="F:site-specific DNA-methyltransferase (adenine-specific) activity"/>
    <property type="evidence" value="ECO:0007669"/>
    <property type="project" value="UniProtKB-EC"/>
</dbReference>
<evidence type="ECO:0000256" key="1">
    <source>
        <dbReference type="ARBA" id="ARBA00006594"/>
    </source>
</evidence>
<dbReference type="EC" id="2.1.1.72" evidence="2"/>
<dbReference type="PRINTS" id="PR00507">
    <property type="entry name" value="N12N6MTFRASE"/>
</dbReference>
<keyword evidence="10" id="KW-1185">Reference proteome</keyword>
<evidence type="ECO:0000256" key="3">
    <source>
        <dbReference type="ARBA" id="ARBA00022603"/>
    </source>
</evidence>
<dbReference type="EMBL" id="CP007496">
    <property type="protein sequence ID" value="AJA06441.1"/>
    <property type="molecule type" value="Genomic_DNA"/>
</dbReference>
<evidence type="ECO:0000259" key="8">
    <source>
        <dbReference type="Pfam" id="PF02384"/>
    </source>
</evidence>
<evidence type="ECO:0000256" key="6">
    <source>
        <dbReference type="ARBA" id="ARBA00022747"/>
    </source>
</evidence>
<dbReference type="PANTHER" id="PTHR42933">
    <property type="entry name" value="SLR6095 PROTEIN"/>
    <property type="match status" value="1"/>
</dbReference>
<dbReference type="GO" id="GO:0032259">
    <property type="term" value="P:methylation"/>
    <property type="evidence" value="ECO:0007669"/>
    <property type="project" value="UniProtKB-KW"/>
</dbReference>
<dbReference type="InterPro" id="IPR029063">
    <property type="entry name" value="SAM-dependent_MTases_sf"/>
</dbReference>
<gene>
    <name evidence="9" type="ORF">TM7x_01720</name>
</gene>
<dbReference type="CDD" id="cd02440">
    <property type="entry name" value="AdoMet_MTases"/>
    <property type="match status" value="1"/>
</dbReference>
<sequence length="482" mass="55063">MDYTQFKQIIDNSRDILMGKLPSPIAQVDAISYALIYKFMSDTDDDSAALGGKRTYFSGEYEKYSWHNLMSPTTTGADRVILYRNALENMSRNPNIPPLFREIFNGATLGFTDSNTLNLFLREIDKIKQSSGDSIGDVYEYLLSTMGSQDKLGQFRTPRHIIDMMVELIDPDKSDKILDPACGTAGFLISAYSWIKKKHIEKERLNSEDIEKIHRNFYGFDIEPNMARIARVNLFLHGFKSPHIIEHDTLSSEDYWDDRYDVILANPPFMTPKGGITPHKKFGITSKRAELLFVDYIASHLKPNGRAAVIVPDGVLFRSSSAHKALRKEIVENKKLQAVISMPSGVFKPYAGVSTAILVFTNSSNERTDKVWFYDMKIDGYSLDDKRSKLKTSDVPDILARFKNLDGEKDRKRNEQSFFVDKDEIVKNGYDLTINKYKEVEYEKVEYPPTSEIIAEIKKLDREASESLTELEKLLNETNPDL</sequence>
<keyword evidence="4" id="KW-0808">Transferase</keyword>
<comment type="similarity">
    <text evidence="1">Belongs to the N(4)/N(6)-methyltransferase family.</text>
</comment>
<dbReference type="Pfam" id="PF02384">
    <property type="entry name" value="N6_Mtase"/>
    <property type="match status" value="1"/>
</dbReference>
<keyword evidence="5" id="KW-0949">S-adenosyl-L-methionine</keyword>
<dbReference type="InterPro" id="IPR002052">
    <property type="entry name" value="DNA_methylase_N6_adenine_CS"/>
</dbReference>
<proteinExistence type="inferred from homology"/>
<evidence type="ECO:0000313" key="9">
    <source>
        <dbReference type="EMBL" id="AJA06441.1"/>
    </source>
</evidence>
<dbReference type="KEGG" id="sox:TM7x_01720"/>
<dbReference type="Gene3D" id="3.40.50.150">
    <property type="entry name" value="Vaccinia Virus protein VP39"/>
    <property type="match status" value="1"/>
</dbReference>
<comment type="catalytic activity">
    <reaction evidence="7">
        <text>a 2'-deoxyadenosine in DNA + S-adenosyl-L-methionine = an N(6)-methyl-2'-deoxyadenosine in DNA + S-adenosyl-L-homocysteine + H(+)</text>
        <dbReference type="Rhea" id="RHEA:15197"/>
        <dbReference type="Rhea" id="RHEA-COMP:12418"/>
        <dbReference type="Rhea" id="RHEA-COMP:12419"/>
        <dbReference type="ChEBI" id="CHEBI:15378"/>
        <dbReference type="ChEBI" id="CHEBI:57856"/>
        <dbReference type="ChEBI" id="CHEBI:59789"/>
        <dbReference type="ChEBI" id="CHEBI:90615"/>
        <dbReference type="ChEBI" id="CHEBI:90616"/>
        <dbReference type="EC" id="2.1.1.72"/>
    </reaction>
</comment>
<dbReference type="PROSITE" id="PS00092">
    <property type="entry name" value="N6_MTASE"/>
    <property type="match status" value="1"/>
</dbReference>
<dbReference type="SUPFAM" id="SSF53335">
    <property type="entry name" value="S-adenosyl-L-methionine-dependent methyltransferases"/>
    <property type="match status" value="1"/>
</dbReference>